<keyword evidence="4" id="KW-0479">Metal-binding</keyword>
<evidence type="ECO:0000256" key="6">
    <source>
        <dbReference type="ARBA" id="ARBA00023004"/>
    </source>
</evidence>
<evidence type="ECO:0000313" key="10">
    <source>
        <dbReference type="EMBL" id="KAH7094493.1"/>
    </source>
</evidence>
<dbReference type="SUPFAM" id="SSF47571">
    <property type="entry name" value="Cloroperoxidase"/>
    <property type="match status" value="1"/>
</dbReference>
<dbReference type="EMBL" id="JAGMVJ010000001">
    <property type="protein sequence ID" value="KAH7094493.1"/>
    <property type="molecule type" value="Genomic_DNA"/>
</dbReference>
<evidence type="ECO:0000259" key="9">
    <source>
        <dbReference type="PROSITE" id="PS51405"/>
    </source>
</evidence>
<evidence type="ECO:0000256" key="3">
    <source>
        <dbReference type="ARBA" id="ARBA00022617"/>
    </source>
</evidence>
<dbReference type="InterPro" id="IPR000028">
    <property type="entry name" value="Chloroperoxidase"/>
</dbReference>
<protein>
    <submittedName>
        <fullName evidence="10">Peroxidase, family 2-domain-containing protein</fullName>
    </submittedName>
</protein>
<dbReference type="PROSITE" id="PS51405">
    <property type="entry name" value="HEME_HALOPEROXIDASE"/>
    <property type="match status" value="1"/>
</dbReference>
<keyword evidence="11" id="KW-1185">Reference proteome</keyword>
<dbReference type="Gene3D" id="1.10.489.10">
    <property type="entry name" value="Chloroperoxidase-like"/>
    <property type="match status" value="1"/>
</dbReference>
<keyword evidence="8" id="KW-0732">Signal</keyword>
<feature type="signal peptide" evidence="8">
    <location>
        <begin position="1"/>
        <end position="19"/>
    </location>
</feature>
<sequence>MVNILFFVLANLQLPAASAGLLGLPLDIGGLLSSLHPAPANDPRFTNFSPPGAGDVRSPCPGLNALANHGFLHHNGRNMTIPHLIKGLSEGLNIGPDFTASLGGLALRAAPNPASGAFDLNELIAVEHDASISRQDAAFGSAATFDERTWAQYLSVFKGRSTADVQTAAKAKFARYNDSLSHNPDFVYGAREAVLAYGEQAVYLQTMGSDTISPRAKLSFVRTLFEQERLPYGQGWRPSTVPITLASVGAMVVQLIASGSEPVPEVGRIVGDTYKSLVVSAVGGSQVLSNLTEGISAVLGL</sequence>
<evidence type="ECO:0000256" key="7">
    <source>
        <dbReference type="ARBA" id="ARBA00025795"/>
    </source>
</evidence>
<dbReference type="Proteomes" id="UP000813461">
    <property type="component" value="Unassembled WGS sequence"/>
</dbReference>
<keyword evidence="6" id="KW-0408">Iron</keyword>
<evidence type="ECO:0000256" key="4">
    <source>
        <dbReference type="ARBA" id="ARBA00022723"/>
    </source>
</evidence>
<proteinExistence type="inferred from homology"/>
<dbReference type="InterPro" id="IPR036851">
    <property type="entry name" value="Chloroperoxidase-like_sf"/>
</dbReference>
<comment type="cofactor">
    <cofactor evidence="1">
        <name>heme b</name>
        <dbReference type="ChEBI" id="CHEBI:60344"/>
    </cofactor>
</comment>
<dbReference type="Pfam" id="PF01328">
    <property type="entry name" value="Peroxidase_2"/>
    <property type="match status" value="1"/>
</dbReference>
<evidence type="ECO:0000256" key="2">
    <source>
        <dbReference type="ARBA" id="ARBA00022559"/>
    </source>
</evidence>
<dbReference type="OrthoDB" id="407298at2759"/>
<evidence type="ECO:0000256" key="5">
    <source>
        <dbReference type="ARBA" id="ARBA00023002"/>
    </source>
</evidence>
<feature type="chain" id="PRO_5035478612" evidence="8">
    <location>
        <begin position="20"/>
        <end position="301"/>
    </location>
</feature>
<reference evidence="10" key="1">
    <citation type="journal article" date="2021" name="Nat. Commun.">
        <title>Genetic determinants of endophytism in the Arabidopsis root mycobiome.</title>
        <authorList>
            <person name="Mesny F."/>
            <person name="Miyauchi S."/>
            <person name="Thiergart T."/>
            <person name="Pickel B."/>
            <person name="Atanasova L."/>
            <person name="Karlsson M."/>
            <person name="Huettel B."/>
            <person name="Barry K.W."/>
            <person name="Haridas S."/>
            <person name="Chen C."/>
            <person name="Bauer D."/>
            <person name="Andreopoulos W."/>
            <person name="Pangilinan J."/>
            <person name="LaButti K."/>
            <person name="Riley R."/>
            <person name="Lipzen A."/>
            <person name="Clum A."/>
            <person name="Drula E."/>
            <person name="Henrissat B."/>
            <person name="Kohler A."/>
            <person name="Grigoriev I.V."/>
            <person name="Martin F.M."/>
            <person name="Hacquard S."/>
        </authorList>
    </citation>
    <scope>NUCLEOTIDE SEQUENCE</scope>
    <source>
        <strain evidence="10">MPI-SDFR-AT-0120</strain>
    </source>
</reference>
<evidence type="ECO:0000256" key="1">
    <source>
        <dbReference type="ARBA" id="ARBA00001970"/>
    </source>
</evidence>
<comment type="similarity">
    <text evidence="7">Belongs to the chloroperoxidase family.</text>
</comment>
<organism evidence="10 11">
    <name type="scientific">Paraphoma chrysanthemicola</name>
    <dbReference type="NCBI Taxonomy" id="798071"/>
    <lineage>
        <taxon>Eukaryota</taxon>
        <taxon>Fungi</taxon>
        <taxon>Dikarya</taxon>
        <taxon>Ascomycota</taxon>
        <taxon>Pezizomycotina</taxon>
        <taxon>Dothideomycetes</taxon>
        <taxon>Pleosporomycetidae</taxon>
        <taxon>Pleosporales</taxon>
        <taxon>Pleosporineae</taxon>
        <taxon>Phaeosphaeriaceae</taxon>
        <taxon>Paraphoma</taxon>
    </lineage>
</organism>
<dbReference type="PANTHER" id="PTHR33577:SF9">
    <property type="entry name" value="PEROXIDASE STCC"/>
    <property type="match status" value="1"/>
</dbReference>
<gene>
    <name evidence="10" type="ORF">FB567DRAFT_5042</name>
</gene>
<feature type="domain" description="Heme haloperoxidase family profile" evidence="9">
    <location>
        <begin position="44"/>
        <end position="250"/>
    </location>
</feature>
<dbReference type="GO" id="GO:0046872">
    <property type="term" value="F:metal ion binding"/>
    <property type="evidence" value="ECO:0007669"/>
    <property type="project" value="UniProtKB-KW"/>
</dbReference>
<comment type="caution">
    <text evidence="10">The sequence shown here is derived from an EMBL/GenBank/DDBJ whole genome shotgun (WGS) entry which is preliminary data.</text>
</comment>
<evidence type="ECO:0000313" key="11">
    <source>
        <dbReference type="Proteomes" id="UP000813461"/>
    </source>
</evidence>
<dbReference type="PANTHER" id="PTHR33577">
    <property type="entry name" value="STERIGMATOCYSTIN BIOSYNTHESIS PEROXIDASE STCC-RELATED"/>
    <property type="match status" value="1"/>
</dbReference>
<keyword evidence="2 10" id="KW-0575">Peroxidase</keyword>
<keyword evidence="5" id="KW-0560">Oxidoreductase</keyword>
<accession>A0A8K0W430</accession>
<name>A0A8K0W430_9PLEO</name>
<keyword evidence="3" id="KW-0349">Heme</keyword>
<dbReference type="GO" id="GO:0004601">
    <property type="term" value="F:peroxidase activity"/>
    <property type="evidence" value="ECO:0007669"/>
    <property type="project" value="UniProtKB-KW"/>
</dbReference>
<evidence type="ECO:0000256" key="8">
    <source>
        <dbReference type="SAM" id="SignalP"/>
    </source>
</evidence>
<dbReference type="AlphaFoldDB" id="A0A8K0W430"/>